<accession>A0A2S6CAH1</accession>
<protein>
    <submittedName>
        <fullName evidence="1">Uncharacterized protein</fullName>
    </submittedName>
</protein>
<sequence length="123" mass="12463">MIMASGHGNSEVAQSIIKGSTMPNTARAMPYDCLLGIACLSAVPSVQGGVKDVQHKSYTASNSMEKASSPGGAASSVMMAIARGRYGGNYGGSEAVVAAFGSGGRILPAKSRWDTSPLSGFMS</sequence>
<evidence type="ECO:0000313" key="1">
    <source>
        <dbReference type="EMBL" id="PPJ56744.1"/>
    </source>
</evidence>
<keyword evidence="2" id="KW-1185">Reference proteome</keyword>
<name>A0A2S6CAH1_9PEZI</name>
<comment type="caution">
    <text evidence="1">The sequence shown here is derived from an EMBL/GenBank/DDBJ whole genome shotgun (WGS) entry which is preliminary data.</text>
</comment>
<dbReference type="Proteomes" id="UP000237631">
    <property type="component" value="Unassembled WGS sequence"/>
</dbReference>
<proteinExistence type="predicted"/>
<evidence type="ECO:0000313" key="2">
    <source>
        <dbReference type="Proteomes" id="UP000237631"/>
    </source>
</evidence>
<organism evidence="1 2">
    <name type="scientific">Cercospora berteroae</name>
    <dbReference type="NCBI Taxonomy" id="357750"/>
    <lineage>
        <taxon>Eukaryota</taxon>
        <taxon>Fungi</taxon>
        <taxon>Dikarya</taxon>
        <taxon>Ascomycota</taxon>
        <taxon>Pezizomycotina</taxon>
        <taxon>Dothideomycetes</taxon>
        <taxon>Dothideomycetidae</taxon>
        <taxon>Mycosphaerellales</taxon>
        <taxon>Mycosphaerellaceae</taxon>
        <taxon>Cercospora</taxon>
    </lineage>
</organism>
<gene>
    <name evidence="1" type="ORF">CBER1_08676</name>
</gene>
<dbReference type="EMBL" id="PNEN01000511">
    <property type="protein sequence ID" value="PPJ56744.1"/>
    <property type="molecule type" value="Genomic_DNA"/>
</dbReference>
<dbReference type="AlphaFoldDB" id="A0A2S6CAH1"/>
<reference evidence="2" key="1">
    <citation type="journal article" date="2017" name="bioRxiv">
        <title>Conservation of a gene cluster reveals novel cercosporin biosynthetic mechanisms and extends production to the genus Colletotrichum.</title>
        <authorList>
            <person name="de Jonge R."/>
            <person name="Ebert M.K."/>
            <person name="Huitt-Roehl C.R."/>
            <person name="Pal P."/>
            <person name="Suttle J.C."/>
            <person name="Spanner R.E."/>
            <person name="Neubauer J.D."/>
            <person name="Jurick W.M.II."/>
            <person name="Stott K.A."/>
            <person name="Secor G.A."/>
            <person name="Thomma B.P.H.J."/>
            <person name="Van de Peer Y."/>
            <person name="Townsend C.A."/>
            <person name="Bolton M.D."/>
        </authorList>
    </citation>
    <scope>NUCLEOTIDE SEQUENCE [LARGE SCALE GENOMIC DNA]</scope>
    <source>
        <strain evidence="2">CBS538.71</strain>
    </source>
</reference>